<dbReference type="OrthoDB" id="308383at2759"/>
<protein>
    <recommendedName>
        <fullName evidence="2">C2H2-type domain-containing protein</fullName>
    </recommendedName>
</protein>
<evidence type="ECO:0000259" key="2">
    <source>
        <dbReference type="PROSITE" id="PS00028"/>
    </source>
</evidence>
<gene>
    <name evidence="3" type="ORF">FJT64_021588</name>
</gene>
<reference evidence="3 4" key="1">
    <citation type="submission" date="2019-07" db="EMBL/GenBank/DDBJ databases">
        <title>Draft genome assembly of a fouling barnacle, Amphibalanus amphitrite (Darwin, 1854): The first reference genome for Thecostraca.</title>
        <authorList>
            <person name="Kim W."/>
        </authorList>
    </citation>
    <scope>NUCLEOTIDE SEQUENCE [LARGE SCALE GENOMIC DNA]</scope>
    <source>
        <strain evidence="3">SNU_AA5</strain>
        <tissue evidence="3">Soma without cirri and trophi</tissue>
    </source>
</reference>
<dbReference type="InterPro" id="IPR013087">
    <property type="entry name" value="Znf_C2H2_type"/>
</dbReference>
<feature type="region of interest" description="Disordered" evidence="1">
    <location>
        <begin position="271"/>
        <end position="384"/>
    </location>
</feature>
<dbReference type="EMBL" id="VIIS01000618">
    <property type="protein sequence ID" value="KAF0306980.1"/>
    <property type="molecule type" value="Genomic_DNA"/>
</dbReference>
<evidence type="ECO:0000313" key="4">
    <source>
        <dbReference type="Proteomes" id="UP000440578"/>
    </source>
</evidence>
<evidence type="ECO:0000256" key="1">
    <source>
        <dbReference type="SAM" id="MobiDB-lite"/>
    </source>
</evidence>
<evidence type="ECO:0000313" key="3">
    <source>
        <dbReference type="EMBL" id="KAF0306980.1"/>
    </source>
</evidence>
<dbReference type="SMART" id="SM00355">
    <property type="entry name" value="ZnF_C2H2"/>
    <property type="match status" value="2"/>
</dbReference>
<dbReference type="PROSITE" id="PS00028">
    <property type="entry name" value="ZINC_FINGER_C2H2_1"/>
    <property type="match status" value="1"/>
</dbReference>
<comment type="caution">
    <text evidence="3">The sequence shown here is derived from an EMBL/GenBank/DDBJ whole genome shotgun (WGS) entry which is preliminary data.</text>
</comment>
<name>A0A6A4WTM8_AMPAM</name>
<feature type="region of interest" description="Disordered" evidence="1">
    <location>
        <begin position="152"/>
        <end position="230"/>
    </location>
</feature>
<dbReference type="Proteomes" id="UP000440578">
    <property type="component" value="Unassembled WGS sequence"/>
</dbReference>
<proteinExistence type="predicted"/>
<keyword evidence="4" id="KW-1185">Reference proteome</keyword>
<sequence length="384" mass="42109">MEKFTFCLRGGLAKRLERLSTSHGPGYLDYLLETHTPDADLPPPPPPRPVTDWAPKIGVDDLTKSIEIDVGSQVIVVNLSDFYKPRDAAQLFGTPTDDVANGAASGLDLLASTANMYRSRGGGGGSAGKKFGAPRFTCPLCQTSFIRRRDLDKHECDDDDPAAAGGRSAGGAGGEPRVPPLVVRPTKQQQPRRLEDSSSDEDGAASRPPAPPRRLLPPPQAAKKRQDGKKEAYVCRVCQSKFRDPQSVLHHLKQFHREHAMKAWSKFQENLRTRQPEPPAGRGRGRGGSSAAVHAARTADTFAVRSVSGAPMKLKLSRSQQQQQQELRRRQQQEEEGAEPEEYAVLPSEIPALRPGQRDPIYHQTQYRVYQPPDPDAAAARQAI</sequence>
<dbReference type="AlphaFoldDB" id="A0A6A4WTM8"/>
<accession>A0A6A4WTM8</accession>
<organism evidence="3 4">
    <name type="scientific">Amphibalanus amphitrite</name>
    <name type="common">Striped barnacle</name>
    <name type="synonym">Balanus amphitrite</name>
    <dbReference type="NCBI Taxonomy" id="1232801"/>
    <lineage>
        <taxon>Eukaryota</taxon>
        <taxon>Metazoa</taxon>
        <taxon>Ecdysozoa</taxon>
        <taxon>Arthropoda</taxon>
        <taxon>Crustacea</taxon>
        <taxon>Multicrustacea</taxon>
        <taxon>Cirripedia</taxon>
        <taxon>Thoracica</taxon>
        <taxon>Thoracicalcarea</taxon>
        <taxon>Balanomorpha</taxon>
        <taxon>Balanoidea</taxon>
        <taxon>Balanidae</taxon>
        <taxon>Amphibalaninae</taxon>
        <taxon>Amphibalanus</taxon>
    </lineage>
</organism>
<feature type="compositionally biased region" description="Pro residues" evidence="1">
    <location>
        <begin position="208"/>
        <end position="220"/>
    </location>
</feature>
<feature type="domain" description="C2H2-type" evidence="2">
    <location>
        <begin position="235"/>
        <end position="256"/>
    </location>
</feature>